<evidence type="ECO:0000256" key="1">
    <source>
        <dbReference type="ARBA" id="ARBA00022908"/>
    </source>
</evidence>
<dbReference type="EMBL" id="MBFE02000018">
    <property type="protein sequence ID" value="MUO44375.1"/>
    <property type="molecule type" value="Genomic_DNA"/>
</dbReference>
<reference evidence="6 7" key="1">
    <citation type="submission" date="2019-11" db="EMBL/GenBank/DDBJ databases">
        <title>Whole-genome sequencing of Allorhizobium vitis.</title>
        <authorList>
            <person name="Gan H.M."/>
            <person name="Savka M.A."/>
        </authorList>
    </citation>
    <scope>NUCLEOTIDE SEQUENCE [LARGE SCALE GENOMIC DNA]</scope>
    <source>
        <strain evidence="5 7">RF2/1</strain>
        <strain evidence="4 6">T1/7</strain>
    </source>
</reference>
<dbReference type="PANTHER" id="PTHR30349">
    <property type="entry name" value="PHAGE INTEGRASE-RELATED"/>
    <property type="match status" value="1"/>
</dbReference>
<dbReference type="AlphaFoldDB" id="A0ABD6H920"/>
<evidence type="ECO:0000313" key="6">
    <source>
        <dbReference type="Proteomes" id="UP000179454"/>
    </source>
</evidence>
<dbReference type="Proteomes" id="UP000179536">
    <property type="component" value="Unassembled WGS sequence"/>
</dbReference>
<dbReference type="InterPro" id="IPR013762">
    <property type="entry name" value="Integrase-like_cat_sf"/>
</dbReference>
<dbReference type="InterPro" id="IPR011010">
    <property type="entry name" value="DNA_brk_join_enz"/>
</dbReference>
<dbReference type="RefSeq" id="WP_049777151.1">
    <property type="nucleotide sequence ID" value="NZ_MBFA02000008.1"/>
</dbReference>
<accession>A0ABD6H920</accession>
<keyword evidence="6" id="KW-1185">Reference proteome</keyword>
<keyword evidence="2" id="KW-0233">DNA recombination</keyword>
<keyword evidence="1" id="KW-0229">DNA integration</keyword>
<feature type="domain" description="Tyr recombinase" evidence="3">
    <location>
        <begin position="14"/>
        <end position="197"/>
    </location>
</feature>
<evidence type="ECO:0000313" key="7">
    <source>
        <dbReference type="Proteomes" id="UP000179536"/>
    </source>
</evidence>
<proteinExistence type="predicted"/>
<gene>
    <name evidence="5" type="ORF">BBK91_013775</name>
    <name evidence="4" type="ORF">BBL17_021590</name>
</gene>
<evidence type="ECO:0000256" key="2">
    <source>
        <dbReference type="ARBA" id="ARBA00023172"/>
    </source>
</evidence>
<name>A0ABD6H920_AGRVI</name>
<dbReference type="CDD" id="cd00796">
    <property type="entry name" value="INT_Rci_Hp1_C"/>
    <property type="match status" value="1"/>
</dbReference>
<dbReference type="SUPFAM" id="SSF56349">
    <property type="entry name" value="DNA breaking-rejoining enzymes"/>
    <property type="match status" value="1"/>
</dbReference>
<organism evidence="5 7">
    <name type="scientific">Agrobacterium vitis</name>
    <name type="common">Rhizobium vitis</name>
    <dbReference type="NCBI Taxonomy" id="373"/>
    <lineage>
        <taxon>Bacteria</taxon>
        <taxon>Pseudomonadati</taxon>
        <taxon>Pseudomonadota</taxon>
        <taxon>Alphaproteobacteria</taxon>
        <taxon>Hyphomicrobiales</taxon>
        <taxon>Rhizobiaceae</taxon>
        <taxon>Rhizobium/Agrobacterium group</taxon>
        <taxon>Agrobacterium</taxon>
    </lineage>
</organism>
<evidence type="ECO:0000259" key="3">
    <source>
        <dbReference type="PROSITE" id="PS51898"/>
    </source>
</evidence>
<dbReference type="EMBL" id="MBFA02000008">
    <property type="protein sequence ID" value="MUP10935.1"/>
    <property type="molecule type" value="Genomic_DNA"/>
</dbReference>
<dbReference type="GO" id="GO:0015074">
    <property type="term" value="P:DNA integration"/>
    <property type="evidence" value="ECO:0007669"/>
    <property type="project" value="UniProtKB-KW"/>
</dbReference>
<comment type="caution">
    <text evidence="5">The sequence shown here is derived from an EMBL/GenBank/DDBJ whole genome shotgun (WGS) entry which is preliminary data.</text>
</comment>
<dbReference type="Pfam" id="PF00589">
    <property type="entry name" value="Phage_integrase"/>
    <property type="match status" value="1"/>
</dbReference>
<dbReference type="Gene3D" id="1.10.443.10">
    <property type="entry name" value="Intergrase catalytic core"/>
    <property type="match status" value="1"/>
</dbReference>
<evidence type="ECO:0000313" key="5">
    <source>
        <dbReference type="EMBL" id="MUP10935.1"/>
    </source>
</evidence>
<protein>
    <submittedName>
        <fullName evidence="5">Tyrosine-type recombinase/integrase</fullName>
    </submittedName>
</protein>
<dbReference type="PROSITE" id="PS51898">
    <property type="entry name" value="TYR_RECOMBINASE"/>
    <property type="match status" value="1"/>
</dbReference>
<dbReference type="GO" id="GO:0006310">
    <property type="term" value="P:DNA recombination"/>
    <property type="evidence" value="ECO:0007669"/>
    <property type="project" value="UniProtKB-KW"/>
</dbReference>
<evidence type="ECO:0000313" key="4">
    <source>
        <dbReference type="EMBL" id="MUO44375.1"/>
    </source>
</evidence>
<sequence>MAVGEIDFGKHMLKEPQERVCEASAAEESAILSELQRGYDAAVKFAFMTGCRRMEILGLEWPHVDFFSRRFVVTGKGDKSRTIPMSDAIYDLLWSLKDHHPTKVFTYQALKARKDLCLERGKRYPMTEAGLKTAMRRAVPNAGVENFRFHDTRYTAATRVLRASNLRVAQKLLGHQDIATTTKYAHAMDDDIRAALNSATAKPKATATSDDNDLKNLQIID</sequence>
<dbReference type="InterPro" id="IPR002104">
    <property type="entry name" value="Integrase_catalytic"/>
</dbReference>
<dbReference type="PANTHER" id="PTHR30349:SF64">
    <property type="entry name" value="PROPHAGE INTEGRASE INTD-RELATED"/>
    <property type="match status" value="1"/>
</dbReference>
<dbReference type="InterPro" id="IPR050090">
    <property type="entry name" value="Tyrosine_recombinase_XerCD"/>
</dbReference>
<dbReference type="Proteomes" id="UP000179454">
    <property type="component" value="Unassembled WGS sequence"/>
</dbReference>